<dbReference type="PROSITE" id="PS51257">
    <property type="entry name" value="PROKAR_LIPOPROTEIN"/>
    <property type="match status" value="1"/>
</dbReference>
<reference evidence="3" key="2">
    <citation type="journal article" date="2021" name="PeerJ">
        <title>Extensive microbial diversity within the chicken gut microbiome revealed by metagenomics and culture.</title>
        <authorList>
            <person name="Gilroy R."/>
            <person name="Ravi A."/>
            <person name="Getino M."/>
            <person name="Pursley I."/>
            <person name="Horton D.L."/>
            <person name="Alikhan N.F."/>
            <person name="Baker D."/>
            <person name="Gharbi K."/>
            <person name="Hall N."/>
            <person name="Watson M."/>
            <person name="Adriaenssens E.M."/>
            <person name="Foster-Nyarko E."/>
            <person name="Jarju S."/>
            <person name="Secka A."/>
            <person name="Antonio M."/>
            <person name="Oren A."/>
            <person name="Chaudhuri R.R."/>
            <person name="La Ragione R."/>
            <person name="Hildebrand F."/>
            <person name="Pallen M.J."/>
        </authorList>
    </citation>
    <scope>NUCLEOTIDE SEQUENCE</scope>
    <source>
        <strain evidence="3">11159</strain>
    </source>
</reference>
<accession>A0A9D9DM20</accession>
<comment type="caution">
    <text evidence="3">The sequence shown here is derived from an EMBL/GenBank/DDBJ whole genome shotgun (WGS) entry which is preliminary data.</text>
</comment>
<dbReference type="Proteomes" id="UP000823613">
    <property type="component" value="Unassembled WGS sequence"/>
</dbReference>
<dbReference type="SMART" id="SM00635">
    <property type="entry name" value="BID_2"/>
    <property type="match status" value="3"/>
</dbReference>
<dbReference type="EMBL" id="JADIMY010000066">
    <property type="protein sequence ID" value="MBO8427529.1"/>
    <property type="molecule type" value="Genomic_DNA"/>
</dbReference>
<evidence type="ECO:0000256" key="1">
    <source>
        <dbReference type="SAM" id="SignalP"/>
    </source>
</evidence>
<dbReference type="SUPFAM" id="SSF49373">
    <property type="entry name" value="Invasin/intimin cell-adhesion fragments"/>
    <property type="match status" value="1"/>
</dbReference>
<sequence length="1160" mass="126107">MKKKLLSVITLSAILGVGVVSLAGCDERTTQQTQKYSVTCETSSDYTVSGLNAEGYSEGDLVSFTVTVTNEEKEIESVKVNGRDIQGSGSTYQFGMPAQDVTIVITLKNKGSEVPPVDYKLTFGSSLKTEMLVGDTQTVSVYFNGSIRPDGYTLTTEQTNLLKIEGNTITALAEGVATLNAAYTYESKEYTVSAEISITDLFGGVALAKFEKSNMTNLTSNITGNATYLTKDGVSDSVSGVTLKYTNNLVGVPNSQYEDNKPYIELGVFQLKSNSNATVSEVSLETNEVLKVNKVIITYVTSWSAGITDPLRVNVGNTSNSSPIFSTGESTGLMDGSFEYKIYKGAYVFDDAVGRIEIENTVRAAYIQSIEIFGEASNEIDATSISFNSTDKVVTAGESTRLNATLNPSNSSNKITYEITSGSEFATIRGKYLIGVQEGEVDVVAKATKSDGTVLTSEAVTFTIEPAKVDITPLSEVKKLNDDTEFVSRAYYMGRNSSPYTKNETSLYNGVYVADGDETYLLYSVEESMIASIEDQLVIGETIIEFAAKVADYNGLKECGSVEYIHIVDEDETIKKPTILNISKDTDITLGEENISRRVSVSDALVTNITTVEDNDNYEYKDTKYRTNTYTLEVGSHEYELQLDERYDNFTSEINEITVGDTISFESFVYKYGTGNSTEYYFYYIDNLEVVNGQEIAPTKITISADKTTISVNQTATLSYALEPNGASSEVTYEVTSGEDVVSISGNVVTGLKVGEATIVGKVNGLTSDPITITVKEAGETTLVKTGKLGLYQENLGQVLYFNGEISGGRFLATTTDFDSAEEIDVLQNDNGYLLRLEDGTYIGANFNNEKANFELTSEECYWNFDSENNAFTKVLDGDDAYFIGTYSDFNTFSLSGTWFMESGNFIANVYEEDINVLPSEVTLNAEKTTLKINEYTQLEWTTTPEESTLTVKPSFTSDNEEVATVSGTGLVTGISQGTANITITYGNVKDTIAISVTNEEIVINSVNYVYTPDFNNGTLSGSAYSTGGSLTVSNALEAINNTTEEISTYLIDKVTNVENVYRGRESGANGLKFGAKEKAGTLEFTTTQNVKSLTLSVIAWKGDNATFTVNGISQKINTSDGKTIETIIIEFDEATKTFEIISGTNTSRFAIVGMSFELA</sequence>
<dbReference type="AlphaFoldDB" id="A0A9D9DM20"/>
<feature type="domain" description="BIG2" evidence="2">
    <location>
        <begin position="918"/>
        <end position="996"/>
    </location>
</feature>
<organism evidence="3 4">
    <name type="scientific">Candidatus Onthovivens merdipullorum</name>
    <dbReference type="NCBI Taxonomy" id="2840889"/>
    <lineage>
        <taxon>Bacteria</taxon>
        <taxon>Bacillati</taxon>
        <taxon>Bacillota</taxon>
        <taxon>Bacilli</taxon>
        <taxon>Bacillales</taxon>
        <taxon>Candidatus Onthovivens</taxon>
    </lineage>
</organism>
<feature type="domain" description="BIG2" evidence="2">
    <location>
        <begin position="697"/>
        <end position="773"/>
    </location>
</feature>
<gene>
    <name evidence="3" type="ORF">IAC58_03120</name>
</gene>
<protein>
    <submittedName>
        <fullName evidence="3">Ig-like domain-containing protein</fullName>
    </submittedName>
</protein>
<proteinExistence type="predicted"/>
<dbReference type="InterPro" id="IPR003343">
    <property type="entry name" value="Big_2"/>
</dbReference>
<feature type="signal peptide" evidence="1">
    <location>
        <begin position="1"/>
        <end position="23"/>
    </location>
</feature>
<evidence type="ECO:0000313" key="4">
    <source>
        <dbReference type="Proteomes" id="UP000823613"/>
    </source>
</evidence>
<dbReference type="InterPro" id="IPR008964">
    <property type="entry name" value="Invasin/intimin_cell_adhesion"/>
</dbReference>
<evidence type="ECO:0000313" key="3">
    <source>
        <dbReference type="EMBL" id="MBO8427529.1"/>
    </source>
</evidence>
<keyword evidence="1" id="KW-0732">Signal</keyword>
<feature type="domain" description="BIG2" evidence="2">
    <location>
        <begin position="381"/>
        <end position="457"/>
    </location>
</feature>
<reference evidence="3" key="1">
    <citation type="submission" date="2020-10" db="EMBL/GenBank/DDBJ databases">
        <authorList>
            <person name="Gilroy R."/>
        </authorList>
    </citation>
    <scope>NUCLEOTIDE SEQUENCE</scope>
    <source>
        <strain evidence="3">11159</strain>
    </source>
</reference>
<dbReference type="Gene3D" id="2.60.40.1080">
    <property type="match status" value="3"/>
</dbReference>
<evidence type="ECO:0000259" key="2">
    <source>
        <dbReference type="SMART" id="SM00635"/>
    </source>
</evidence>
<dbReference type="Pfam" id="PF02368">
    <property type="entry name" value="Big_2"/>
    <property type="match status" value="1"/>
</dbReference>
<name>A0A9D9DM20_9BACL</name>
<feature type="chain" id="PRO_5038758286" evidence="1">
    <location>
        <begin position="24"/>
        <end position="1160"/>
    </location>
</feature>